<evidence type="ECO:0000256" key="3">
    <source>
        <dbReference type="ARBA" id="ARBA00022833"/>
    </source>
</evidence>
<evidence type="ECO:0000256" key="4">
    <source>
        <dbReference type="PROSITE-ProRule" id="PRU00175"/>
    </source>
</evidence>
<dbReference type="Gene3D" id="1.10.8.10">
    <property type="entry name" value="DNA helicase RuvA subunit, C-terminal domain"/>
    <property type="match status" value="1"/>
</dbReference>
<dbReference type="Gene3D" id="3.30.40.10">
    <property type="entry name" value="Zinc/RING finger domain, C3HC4 (zinc finger)"/>
    <property type="match status" value="1"/>
</dbReference>
<dbReference type="GO" id="GO:0051726">
    <property type="term" value="P:regulation of cell cycle"/>
    <property type="evidence" value="ECO:0007669"/>
    <property type="project" value="TreeGrafter"/>
</dbReference>
<dbReference type="GO" id="GO:0043027">
    <property type="term" value="F:cysteine-type endopeptidase inhibitor activity involved in apoptotic process"/>
    <property type="evidence" value="ECO:0007669"/>
    <property type="project" value="TreeGrafter"/>
</dbReference>
<sequence length="455" mass="51553">MRKMLIPALSKCHTSNAQKRRIIEPASQPDERGERRFHRQTALLYESVRRQTFSTWTLTFLDPDKLAAAGFFYLRTDDHVQCAFCQGIVGFWDPSDDPLTEHKKHFPNCPFVAGVATGNVPKGNPNDESGKVFKLLDDYYNYRVANTRPQVSTNYQTDSLRIPETNKVAFPALNTTQSRCRTYTRWPKDLGVSIDALAEAGFFSTGLADWVQCFHCGGGLHSWRQGDDPWTEHSRFYPYCPFVRMQRGEDTVIRCWKENPAPCVPPRPIALTPEESDLLLHHPVAKRAIEMGLSPASMKGALKLRLESTGVMCRTVTEAMELVFDFEEEQRRNNAAKNNSYDGIPITEEPRDSTEAEPMAVEVQGSFFPADTSVIPFNLEQNPEYLKLLSEVEQLRQDVLLEEKRLMCRQCEAQRVAVVFQPCSHLHLCAECARPMDTCPSCGTVVRGTLRPIIG</sequence>
<comment type="similarity">
    <text evidence="1">Belongs to the IAP family.</text>
</comment>
<keyword evidence="2 4" id="KW-0863">Zinc-finger</keyword>
<dbReference type="Gene3D" id="1.10.1170.10">
    <property type="entry name" value="Inhibitor Of Apoptosis Protein (2mihbC-IAP-1), Chain A"/>
    <property type="match status" value="2"/>
</dbReference>
<dbReference type="InterPro" id="IPR013083">
    <property type="entry name" value="Znf_RING/FYVE/PHD"/>
</dbReference>
<dbReference type="InterPro" id="IPR001841">
    <property type="entry name" value="Znf_RING"/>
</dbReference>
<keyword evidence="2 4" id="KW-0479">Metal-binding</keyword>
<dbReference type="PROSITE" id="PS50143">
    <property type="entry name" value="BIR_REPEAT_2"/>
    <property type="match status" value="2"/>
</dbReference>
<name>A0A3R7M8A4_PENVA</name>
<comment type="caution">
    <text evidence="6">The sequence shown here is derived from an EMBL/GenBank/DDBJ whole genome shotgun (WGS) entry which is preliminary data.</text>
</comment>
<accession>A0A3R7M8A4</accession>
<dbReference type="AlphaFoldDB" id="A0A3R7M8A4"/>
<evidence type="ECO:0000259" key="5">
    <source>
        <dbReference type="PROSITE" id="PS50089"/>
    </source>
</evidence>
<organism evidence="6 7">
    <name type="scientific">Penaeus vannamei</name>
    <name type="common">Whiteleg shrimp</name>
    <name type="synonym">Litopenaeus vannamei</name>
    <dbReference type="NCBI Taxonomy" id="6689"/>
    <lineage>
        <taxon>Eukaryota</taxon>
        <taxon>Metazoa</taxon>
        <taxon>Ecdysozoa</taxon>
        <taxon>Arthropoda</taxon>
        <taxon>Crustacea</taxon>
        <taxon>Multicrustacea</taxon>
        <taxon>Malacostraca</taxon>
        <taxon>Eumalacostraca</taxon>
        <taxon>Eucarida</taxon>
        <taxon>Decapoda</taxon>
        <taxon>Dendrobranchiata</taxon>
        <taxon>Penaeoidea</taxon>
        <taxon>Penaeidae</taxon>
        <taxon>Penaeus</taxon>
    </lineage>
</organism>
<dbReference type="InterPro" id="IPR050784">
    <property type="entry name" value="IAP"/>
</dbReference>
<dbReference type="EMBL" id="QCYY01001849">
    <property type="protein sequence ID" value="ROT74770.1"/>
    <property type="molecule type" value="Genomic_DNA"/>
</dbReference>
<evidence type="ECO:0000313" key="6">
    <source>
        <dbReference type="EMBL" id="ROT74770.1"/>
    </source>
</evidence>
<evidence type="ECO:0000313" key="7">
    <source>
        <dbReference type="Proteomes" id="UP000283509"/>
    </source>
</evidence>
<dbReference type="PANTHER" id="PTHR10044:SF139">
    <property type="entry name" value="DEATH-ASSOCIATED INHIBITOR OF APOPTOSIS 2"/>
    <property type="match status" value="1"/>
</dbReference>
<evidence type="ECO:0000256" key="1">
    <source>
        <dbReference type="ARBA" id="ARBA00006672"/>
    </source>
</evidence>
<dbReference type="Proteomes" id="UP000283509">
    <property type="component" value="Unassembled WGS sequence"/>
</dbReference>
<dbReference type="STRING" id="6689.A0A3R7M8A4"/>
<dbReference type="OrthoDB" id="6337722at2759"/>
<dbReference type="GO" id="GO:0031398">
    <property type="term" value="P:positive regulation of protein ubiquitination"/>
    <property type="evidence" value="ECO:0007669"/>
    <property type="project" value="TreeGrafter"/>
</dbReference>
<dbReference type="InterPro" id="IPR001370">
    <property type="entry name" value="BIR_rpt"/>
</dbReference>
<dbReference type="Pfam" id="PF13920">
    <property type="entry name" value="zf-C3HC4_3"/>
    <property type="match status" value="1"/>
</dbReference>
<dbReference type="PROSITE" id="PS01282">
    <property type="entry name" value="BIR_REPEAT_1"/>
    <property type="match status" value="1"/>
</dbReference>
<keyword evidence="3" id="KW-0862">Zinc</keyword>
<dbReference type="GO" id="GO:0005737">
    <property type="term" value="C:cytoplasm"/>
    <property type="evidence" value="ECO:0007669"/>
    <property type="project" value="TreeGrafter"/>
</dbReference>
<dbReference type="SUPFAM" id="SSF57924">
    <property type="entry name" value="Inhibitor of apoptosis (IAP) repeat"/>
    <property type="match status" value="2"/>
</dbReference>
<feature type="domain" description="RING-type" evidence="5">
    <location>
        <begin position="408"/>
        <end position="442"/>
    </location>
</feature>
<dbReference type="GO" id="GO:0043066">
    <property type="term" value="P:negative regulation of apoptotic process"/>
    <property type="evidence" value="ECO:0007669"/>
    <property type="project" value="TreeGrafter"/>
</dbReference>
<dbReference type="Pfam" id="PF00653">
    <property type="entry name" value="BIR"/>
    <property type="match status" value="2"/>
</dbReference>
<dbReference type="GO" id="GO:0061630">
    <property type="term" value="F:ubiquitin protein ligase activity"/>
    <property type="evidence" value="ECO:0007669"/>
    <property type="project" value="TreeGrafter"/>
</dbReference>
<dbReference type="PROSITE" id="PS50089">
    <property type="entry name" value="ZF_RING_2"/>
    <property type="match status" value="1"/>
</dbReference>
<dbReference type="PANTHER" id="PTHR10044">
    <property type="entry name" value="INHIBITOR OF APOPTOSIS"/>
    <property type="match status" value="1"/>
</dbReference>
<evidence type="ECO:0000256" key="2">
    <source>
        <dbReference type="ARBA" id="ARBA00022771"/>
    </source>
</evidence>
<proteinExistence type="inferred from homology"/>
<reference evidence="6 7" key="2">
    <citation type="submission" date="2019-01" db="EMBL/GenBank/DDBJ databases">
        <title>The decoding of complex shrimp genome reveals the adaptation for benthos swimmer, frequently molting mechanism and breeding impact on genome.</title>
        <authorList>
            <person name="Sun Y."/>
            <person name="Gao Y."/>
            <person name="Yu Y."/>
        </authorList>
    </citation>
    <scope>NUCLEOTIDE SEQUENCE [LARGE SCALE GENOMIC DNA]</scope>
    <source>
        <tissue evidence="6">Muscle</tissue>
    </source>
</reference>
<reference evidence="6 7" key="1">
    <citation type="submission" date="2018-04" db="EMBL/GenBank/DDBJ databases">
        <authorList>
            <person name="Zhang X."/>
            <person name="Yuan J."/>
            <person name="Li F."/>
            <person name="Xiang J."/>
        </authorList>
    </citation>
    <scope>NUCLEOTIDE SEQUENCE [LARGE SCALE GENOMIC DNA]</scope>
    <source>
        <tissue evidence="6">Muscle</tissue>
    </source>
</reference>
<gene>
    <name evidence="6" type="ORF">C7M84_006724</name>
</gene>
<keyword evidence="7" id="KW-1185">Reference proteome</keyword>
<dbReference type="GO" id="GO:0008270">
    <property type="term" value="F:zinc ion binding"/>
    <property type="evidence" value="ECO:0007669"/>
    <property type="project" value="UniProtKB-KW"/>
</dbReference>
<dbReference type="SMART" id="SM00238">
    <property type="entry name" value="BIR"/>
    <property type="match status" value="2"/>
</dbReference>
<dbReference type="GO" id="GO:0005634">
    <property type="term" value="C:nucleus"/>
    <property type="evidence" value="ECO:0007669"/>
    <property type="project" value="TreeGrafter"/>
</dbReference>
<protein>
    <submittedName>
        <fullName evidence="6">Inhibitor of apoptosis 2</fullName>
    </submittedName>
</protein>
<dbReference type="CDD" id="cd00022">
    <property type="entry name" value="BIR"/>
    <property type="match status" value="2"/>
</dbReference>